<dbReference type="KEGG" id="lxy:O159_16730"/>
<dbReference type="OrthoDB" id="3194907at2"/>
<dbReference type="EMBL" id="CP006734">
    <property type="protein sequence ID" value="AGW41718.1"/>
    <property type="molecule type" value="Genomic_DNA"/>
</dbReference>
<gene>
    <name evidence="1" type="ORF">O159_16730</name>
    <name evidence="2" type="ORF">O159_22780</name>
</gene>
<organism evidence="2 3">
    <name type="scientific">Leifsonia xyli subsp. cynodontis DSM 46306</name>
    <dbReference type="NCBI Taxonomy" id="1389489"/>
    <lineage>
        <taxon>Bacteria</taxon>
        <taxon>Bacillati</taxon>
        <taxon>Actinomycetota</taxon>
        <taxon>Actinomycetes</taxon>
        <taxon>Micrococcales</taxon>
        <taxon>Microbacteriaceae</taxon>
        <taxon>Leifsonia</taxon>
    </lineage>
</organism>
<dbReference type="STRING" id="1389489.O159_16730"/>
<protein>
    <recommendedName>
        <fullName evidence="4">RecT family protein</fullName>
    </recommendedName>
</protein>
<accession>U3P8T4</accession>
<evidence type="ECO:0000313" key="2">
    <source>
        <dbReference type="EMBL" id="AGW42241.1"/>
    </source>
</evidence>
<dbReference type="KEGG" id="lxy:O159_22780"/>
<evidence type="ECO:0000313" key="1">
    <source>
        <dbReference type="EMBL" id="AGW41718.1"/>
    </source>
</evidence>
<proteinExistence type="predicted"/>
<evidence type="ECO:0000313" key="3">
    <source>
        <dbReference type="Proteomes" id="UP000016743"/>
    </source>
</evidence>
<dbReference type="PATRIC" id="fig|1389489.3.peg.1612"/>
<dbReference type="AlphaFoldDB" id="U3P8T4"/>
<sequence length="293" mass="31457">MTSTALKPYDSASLPERQQYAQTLATGGDLIPRGLWAQVRQPDGSVTQAPSPGKVLLVMETGAMLGLHPVAALQGVHIIEGKATLSPALMSAVVRKAGHRLRVRTSGSIAGGDFAATASLTRSDDPDFTYEATWTTERATRAGLMGKDVWKKYAEAMCKARAISEVCREGAEDALMGVHYTPEELDTPVTQNGEADVIEGVLEPTEDWAAMIKDAQTKEAVEEIVARAKAVGEFTDPVRTLALARYGAIGRAEEKTVEAEPVANEGEEVSEEEYLRREAAEYEAAVARGEVQP</sequence>
<keyword evidence="3" id="KW-1185">Reference proteome</keyword>
<dbReference type="eggNOG" id="ENOG5030Z9E">
    <property type="taxonomic scope" value="Bacteria"/>
</dbReference>
<evidence type="ECO:0008006" key="4">
    <source>
        <dbReference type="Google" id="ProtNLM"/>
    </source>
</evidence>
<dbReference type="Proteomes" id="UP000016743">
    <property type="component" value="Chromosome"/>
</dbReference>
<dbReference type="EMBL" id="CP006734">
    <property type="protein sequence ID" value="AGW42241.1"/>
    <property type="molecule type" value="Genomic_DNA"/>
</dbReference>
<reference evidence="2 3" key="1">
    <citation type="journal article" date="2013" name="Genome Announc.">
        <title>Complete Genome Sequence of Leifsonia xyli subsp. cynodontis Strain DSM46306, a Gram-Positive Bacterial Pathogen of Grasses.</title>
        <authorList>
            <person name="Monteiro-Vitorello C.B."/>
            <person name="Zerillo M.M."/>
            <person name="Van Sluys M.A."/>
            <person name="Camargo L.E."/>
            <person name="Kitajima J.P."/>
        </authorList>
    </citation>
    <scope>NUCLEOTIDE SEQUENCE [LARGE SCALE GENOMIC DNA]</scope>
    <source>
        <strain evidence="2 3">DSM 46306</strain>
    </source>
</reference>
<name>U3P8T4_LEIXC</name>
<dbReference type="RefSeq" id="WP_021755184.1">
    <property type="nucleotide sequence ID" value="NC_022438.1"/>
</dbReference>
<dbReference type="HOGENOM" id="CLU_949275_0_0_11"/>